<evidence type="ECO:0000313" key="2">
    <source>
        <dbReference type="EnsemblMetazoa" id="XP_014249491.1"/>
    </source>
</evidence>
<name>A0A8I6RNC9_CIMLE</name>
<keyword evidence="3" id="KW-1185">Reference proteome</keyword>
<protein>
    <recommendedName>
        <fullName evidence="4">Nudix hydrolase domain-containing protein</fullName>
    </recommendedName>
</protein>
<dbReference type="AlphaFoldDB" id="A0A8I6RNC9"/>
<evidence type="ECO:0008006" key="4">
    <source>
        <dbReference type="Google" id="ProtNLM"/>
    </source>
</evidence>
<proteinExistence type="predicted"/>
<dbReference type="Proteomes" id="UP000494040">
    <property type="component" value="Unassembled WGS sequence"/>
</dbReference>
<dbReference type="GO" id="GO:0019693">
    <property type="term" value="P:ribose phosphate metabolic process"/>
    <property type="evidence" value="ECO:0007669"/>
    <property type="project" value="TreeGrafter"/>
</dbReference>
<dbReference type="GO" id="GO:0006753">
    <property type="term" value="P:nucleoside phosphate metabolic process"/>
    <property type="evidence" value="ECO:0007669"/>
    <property type="project" value="TreeGrafter"/>
</dbReference>
<dbReference type="GO" id="GO:0008768">
    <property type="term" value="F:UDP-sugar diphosphatase activity"/>
    <property type="evidence" value="ECO:0007669"/>
    <property type="project" value="TreeGrafter"/>
</dbReference>
<organism evidence="2 3">
    <name type="scientific">Cimex lectularius</name>
    <name type="common">Bed bug</name>
    <name type="synonym">Acanthia lectularia</name>
    <dbReference type="NCBI Taxonomy" id="79782"/>
    <lineage>
        <taxon>Eukaryota</taxon>
        <taxon>Metazoa</taxon>
        <taxon>Ecdysozoa</taxon>
        <taxon>Arthropoda</taxon>
        <taxon>Hexapoda</taxon>
        <taxon>Insecta</taxon>
        <taxon>Pterygota</taxon>
        <taxon>Neoptera</taxon>
        <taxon>Paraneoptera</taxon>
        <taxon>Hemiptera</taxon>
        <taxon>Heteroptera</taxon>
        <taxon>Panheteroptera</taxon>
        <taxon>Cimicomorpha</taxon>
        <taxon>Cimicidae</taxon>
        <taxon>Cimex</taxon>
    </lineage>
</organism>
<evidence type="ECO:0000256" key="1">
    <source>
        <dbReference type="ARBA" id="ARBA00022801"/>
    </source>
</evidence>
<dbReference type="RefSeq" id="XP_014249491.1">
    <property type="nucleotide sequence ID" value="XM_014394005.2"/>
</dbReference>
<reference evidence="2" key="1">
    <citation type="submission" date="2022-01" db="UniProtKB">
        <authorList>
            <consortium name="EnsemblMetazoa"/>
        </authorList>
    </citation>
    <scope>IDENTIFICATION</scope>
</reference>
<dbReference type="Gene3D" id="3.90.79.10">
    <property type="entry name" value="Nucleoside Triphosphate Pyrophosphohydrolase"/>
    <property type="match status" value="1"/>
</dbReference>
<sequence>MLNIKDVTLSPMEDSIYVVPFRMNYTQDNVSKTWDLIKTHNSILPEDRKETIDTSRYPPKLGMSLEFCSGIVDKEKSLAEIAVEEAYEECGYKINKNSLEKVKSYRNAIGVAGETTTLFYTEVTDDMKTGPGGGVENELIEIVHLRMDQIEKIIREDEASSSNNVSGEFLFGLMWFYNRQSKL</sequence>
<dbReference type="InterPro" id="IPR015797">
    <property type="entry name" value="NUDIX_hydrolase-like_dom_sf"/>
</dbReference>
<dbReference type="PANTHER" id="PTHR11839">
    <property type="entry name" value="UDP/ADP-SUGAR PYROPHOSPHATASE"/>
    <property type="match status" value="1"/>
</dbReference>
<dbReference type="OrthoDB" id="10249920at2759"/>
<keyword evidence="1" id="KW-0378">Hydrolase</keyword>
<dbReference type="PANTHER" id="PTHR11839:SF15">
    <property type="entry name" value="URIDINE DIPHOSPHATE GLUCOSE PYROPHOSPHATASE NUDT14"/>
    <property type="match status" value="1"/>
</dbReference>
<dbReference type="SUPFAM" id="SSF55811">
    <property type="entry name" value="Nudix"/>
    <property type="match status" value="1"/>
</dbReference>
<evidence type="ECO:0000313" key="3">
    <source>
        <dbReference type="Proteomes" id="UP000494040"/>
    </source>
</evidence>
<accession>A0A8I6RNC9</accession>
<dbReference type="EnsemblMetazoa" id="XM_014394005.2">
    <property type="protein sequence ID" value="XP_014249491.1"/>
    <property type="gene ID" value="LOC106666659"/>
</dbReference>
<dbReference type="GeneID" id="106666659"/>